<dbReference type="EC" id="1.1.1.47" evidence="3"/>
<dbReference type="PRINTS" id="PR00080">
    <property type="entry name" value="SDRFAMILY"/>
</dbReference>
<gene>
    <name evidence="3" type="primary">ycdF</name>
    <name evidence="3" type="ORF">Spa11_46010</name>
</gene>
<dbReference type="InterPro" id="IPR002347">
    <property type="entry name" value="SDR_fam"/>
</dbReference>
<accession>A0A518KF00</accession>
<dbReference type="PANTHER" id="PTHR43639">
    <property type="entry name" value="OXIDOREDUCTASE, SHORT-CHAIN DEHYDROGENASE/REDUCTASE FAMILY (AFU_ORTHOLOGUE AFUA_5G02870)"/>
    <property type="match status" value="1"/>
</dbReference>
<sequence>MLPDPLPPTLARQVALVTGGARRVGKAIAIELARRGARVAIHANSSLGEAHELGALLEERYGADVAVFQAELTDEGAAEDLVHRVARHFASTGEACDEHAGVLDILVNSAAIWPETPFEEFAASDVRKCLDVNTVAPLVLAKHAGLWMADQDAGGVIINLGDAATAPDGKPYRDYPAYHPSKAAIPGMTRMLAVELSRRNKRVRVNAVLPGPVICQHLPGEPDEPDERKDEARYVSLIRTGDEGGYGKAEHIAHAVAMLVENPFMTGVVLPVDGGGRLR</sequence>
<organism evidence="3 4">
    <name type="scientific">Botrimarina mediterranea</name>
    <dbReference type="NCBI Taxonomy" id="2528022"/>
    <lineage>
        <taxon>Bacteria</taxon>
        <taxon>Pseudomonadati</taxon>
        <taxon>Planctomycetota</taxon>
        <taxon>Planctomycetia</taxon>
        <taxon>Pirellulales</taxon>
        <taxon>Lacipirellulaceae</taxon>
        <taxon>Botrimarina</taxon>
    </lineage>
</organism>
<dbReference type="InterPro" id="IPR036291">
    <property type="entry name" value="NAD(P)-bd_dom_sf"/>
</dbReference>
<dbReference type="PRINTS" id="PR00081">
    <property type="entry name" value="GDHRDH"/>
</dbReference>
<dbReference type="KEGG" id="bmei:Spa11_46010"/>
<name>A0A518KF00_9BACT</name>
<dbReference type="Pfam" id="PF13561">
    <property type="entry name" value="adh_short_C2"/>
    <property type="match status" value="1"/>
</dbReference>
<dbReference type="Proteomes" id="UP000316426">
    <property type="component" value="Chromosome"/>
</dbReference>
<evidence type="ECO:0000313" key="4">
    <source>
        <dbReference type="Proteomes" id="UP000316426"/>
    </source>
</evidence>
<comment type="similarity">
    <text evidence="1">Belongs to the short-chain dehydrogenases/reductases (SDR) family.</text>
</comment>
<evidence type="ECO:0000313" key="3">
    <source>
        <dbReference type="EMBL" id="QDV76371.1"/>
    </source>
</evidence>
<proteinExistence type="inferred from homology"/>
<dbReference type="EMBL" id="CP036349">
    <property type="protein sequence ID" value="QDV76371.1"/>
    <property type="molecule type" value="Genomic_DNA"/>
</dbReference>
<protein>
    <submittedName>
        <fullName evidence="3">Glucose 1-dehydrogenase 2</fullName>
        <ecNumber evidence="3">1.1.1.47</ecNumber>
    </submittedName>
</protein>
<dbReference type="GO" id="GO:0047936">
    <property type="term" value="F:glucose 1-dehydrogenase [NAD(P)+] activity"/>
    <property type="evidence" value="ECO:0007669"/>
    <property type="project" value="UniProtKB-EC"/>
</dbReference>
<reference evidence="3 4" key="1">
    <citation type="submission" date="2019-02" db="EMBL/GenBank/DDBJ databases">
        <title>Deep-cultivation of Planctomycetes and their phenomic and genomic characterization uncovers novel biology.</title>
        <authorList>
            <person name="Wiegand S."/>
            <person name="Jogler M."/>
            <person name="Boedeker C."/>
            <person name="Pinto D."/>
            <person name="Vollmers J."/>
            <person name="Rivas-Marin E."/>
            <person name="Kohn T."/>
            <person name="Peeters S.H."/>
            <person name="Heuer A."/>
            <person name="Rast P."/>
            <person name="Oberbeckmann S."/>
            <person name="Bunk B."/>
            <person name="Jeske O."/>
            <person name="Meyerdierks A."/>
            <person name="Storesund J.E."/>
            <person name="Kallscheuer N."/>
            <person name="Luecker S."/>
            <person name="Lage O.M."/>
            <person name="Pohl T."/>
            <person name="Merkel B.J."/>
            <person name="Hornburger P."/>
            <person name="Mueller R.-W."/>
            <person name="Bruemmer F."/>
            <person name="Labrenz M."/>
            <person name="Spormann A.M."/>
            <person name="Op den Camp H."/>
            <person name="Overmann J."/>
            <person name="Amann R."/>
            <person name="Jetten M.S.M."/>
            <person name="Mascher T."/>
            <person name="Medema M.H."/>
            <person name="Devos D.P."/>
            <person name="Kaster A.-K."/>
            <person name="Ovreas L."/>
            <person name="Rohde M."/>
            <person name="Galperin M.Y."/>
            <person name="Jogler C."/>
        </authorList>
    </citation>
    <scope>NUCLEOTIDE SEQUENCE [LARGE SCALE GENOMIC DNA]</scope>
    <source>
        <strain evidence="3 4">Spa11</strain>
    </source>
</reference>
<evidence type="ECO:0000256" key="2">
    <source>
        <dbReference type="ARBA" id="ARBA00023002"/>
    </source>
</evidence>
<keyword evidence="4" id="KW-1185">Reference proteome</keyword>
<dbReference type="SUPFAM" id="SSF51735">
    <property type="entry name" value="NAD(P)-binding Rossmann-fold domains"/>
    <property type="match status" value="1"/>
</dbReference>
<dbReference type="PANTHER" id="PTHR43639:SF1">
    <property type="entry name" value="SHORT-CHAIN DEHYDROGENASE_REDUCTASE FAMILY PROTEIN"/>
    <property type="match status" value="1"/>
</dbReference>
<dbReference type="RefSeq" id="WP_145116811.1">
    <property type="nucleotide sequence ID" value="NZ_CP036349.1"/>
</dbReference>
<keyword evidence="2 3" id="KW-0560">Oxidoreductase</keyword>
<evidence type="ECO:0000256" key="1">
    <source>
        <dbReference type="ARBA" id="ARBA00006484"/>
    </source>
</evidence>
<dbReference type="Gene3D" id="3.40.50.720">
    <property type="entry name" value="NAD(P)-binding Rossmann-like Domain"/>
    <property type="match status" value="1"/>
</dbReference>
<dbReference type="AlphaFoldDB" id="A0A518KF00"/>